<dbReference type="AlphaFoldDB" id="A0A919CD74"/>
<dbReference type="RefSeq" id="WP_189826391.1">
    <property type="nucleotide sequence ID" value="NZ_BMVC01000015.1"/>
</dbReference>
<evidence type="ECO:0000313" key="2">
    <source>
        <dbReference type="Proteomes" id="UP000638353"/>
    </source>
</evidence>
<gene>
    <name evidence="1" type="ORF">GCM10010334_63180</name>
</gene>
<dbReference type="EMBL" id="BMVC01000015">
    <property type="protein sequence ID" value="GHD09144.1"/>
    <property type="molecule type" value="Genomic_DNA"/>
</dbReference>
<proteinExistence type="predicted"/>
<reference evidence="1" key="2">
    <citation type="submission" date="2020-09" db="EMBL/GenBank/DDBJ databases">
        <authorList>
            <person name="Sun Q."/>
            <person name="Ohkuma M."/>
        </authorList>
    </citation>
    <scope>NUCLEOTIDE SEQUENCE</scope>
    <source>
        <strain evidence="1">JCM 4637</strain>
    </source>
</reference>
<name>A0A919CD74_9ACTN</name>
<sequence>MVEQQEASGDAVMTRIGQTAILLHAGDRQEARSRFEALWEELGTQGDPWHRCMAAHYLADAQDDPRDELLWDLRALAAADGRDGGRGGERPSAELHGFRPSLHLGLAADYVKLGRPEAARIHLSRARALSDALTEQGRPALGVREAIGRLEARLAGEPG</sequence>
<protein>
    <recommendedName>
        <fullName evidence="3">Tetratricopeptide repeat protein</fullName>
    </recommendedName>
</protein>
<accession>A0A919CD74</accession>
<evidence type="ECO:0008006" key="3">
    <source>
        <dbReference type="Google" id="ProtNLM"/>
    </source>
</evidence>
<comment type="caution">
    <text evidence="1">The sequence shown here is derived from an EMBL/GenBank/DDBJ whole genome shotgun (WGS) entry which is preliminary data.</text>
</comment>
<organism evidence="1 2">
    <name type="scientific">Streptomyces finlayi</name>
    <dbReference type="NCBI Taxonomy" id="67296"/>
    <lineage>
        <taxon>Bacteria</taxon>
        <taxon>Bacillati</taxon>
        <taxon>Actinomycetota</taxon>
        <taxon>Actinomycetes</taxon>
        <taxon>Kitasatosporales</taxon>
        <taxon>Streptomycetaceae</taxon>
        <taxon>Streptomyces</taxon>
    </lineage>
</organism>
<dbReference type="Proteomes" id="UP000638353">
    <property type="component" value="Unassembled WGS sequence"/>
</dbReference>
<reference evidence="1" key="1">
    <citation type="journal article" date="2014" name="Int. J. Syst. Evol. Microbiol.">
        <title>Complete genome sequence of Corynebacterium casei LMG S-19264T (=DSM 44701T), isolated from a smear-ripened cheese.</title>
        <authorList>
            <consortium name="US DOE Joint Genome Institute (JGI-PGF)"/>
            <person name="Walter F."/>
            <person name="Albersmeier A."/>
            <person name="Kalinowski J."/>
            <person name="Ruckert C."/>
        </authorList>
    </citation>
    <scope>NUCLEOTIDE SEQUENCE</scope>
    <source>
        <strain evidence="1">JCM 4637</strain>
    </source>
</reference>
<evidence type="ECO:0000313" key="1">
    <source>
        <dbReference type="EMBL" id="GHD09144.1"/>
    </source>
</evidence>